<proteinExistence type="predicted"/>
<organism evidence="1 2">
    <name type="scientific">Chryseobacterium taklimakanense</name>
    <dbReference type="NCBI Taxonomy" id="536441"/>
    <lineage>
        <taxon>Bacteria</taxon>
        <taxon>Pseudomonadati</taxon>
        <taxon>Bacteroidota</taxon>
        <taxon>Flavobacteriia</taxon>
        <taxon>Flavobacteriales</taxon>
        <taxon>Weeksellaceae</taxon>
        <taxon>Chryseobacterium group</taxon>
        <taxon>Chryseobacterium</taxon>
    </lineage>
</organism>
<evidence type="ECO:0000313" key="1">
    <source>
        <dbReference type="EMBL" id="SNV43911.1"/>
    </source>
</evidence>
<accession>A0A239XB59</accession>
<dbReference type="Proteomes" id="UP000215196">
    <property type="component" value="Chromosome 1"/>
</dbReference>
<evidence type="ECO:0000313" key="2">
    <source>
        <dbReference type="Proteomes" id="UP000215196"/>
    </source>
</evidence>
<keyword evidence="2" id="KW-1185">Reference proteome</keyword>
<gene>
    <name evidence="1" type="ORF">SAMEA4412677_01334</name>
</gene>
<dbReference type="EMBL" id="LT906465">
    <property type="protein sequence ID" value="SNV43911.1"/>
    <property type="molecule type" value="Genomic_DNA"/>
</dbReference>
<protein>
    <submittedName>
        <fullName evidence="1">Uncharacterized protein</fullName>
    </submittedName>
</protein>
<dbReference type="AlphaFoldDB" id="A0A239XB59"/>
<reference evidence="1 2" key="1">
    <citation type="submission" date="2017-06" db="EMBL/GenBank/DDBJ databases">
        <authorList>
            <consortium name="Pathogen Informatics"/>
        </authorList>
    </citation>
    <scope>NUCLEOTIDE SEQUENCE [LARGE SCALE GENOMIC DNA]</scope>
    <source>
        <strain evidence="1 2">NCTC13490</strain>
    </source>
</reference>
<sequence length="135" mass="14973">MENTLIMYCRIFVFLLLLLSLVSCETLIENIANNIEYDNYTSPYAGTYIGTYSGQDSGTLKITVDSKDIVTATRYSTVFKMEENLYGGMIGPALHQVSSRESGFTVTGSFISQTRTFTGNWSQNGISGTWSVTKQ</sequence>
<dbReference type="KEGG" id="ctak:4412677_01334"/>
<name>A0A239XB59_9FLAO</name>